<dbReference type="AlphaFoldDB" id="A0AAD9K5I5"/>
<dbReference type="EMBL" id="JAODUP010000064">
    <property type="protein sequence ID" value="KAK2164400.1"/>
    <property type="molecule type" value="Genomic_DNA"/>
</dbReference>
<keyword evidence="2" id="KW-1185">Reference proteome</keyword>
<gene>
    <name evidence="1" type="ORF">LSH36_64g02023</name>
</gene>
<protein>
    <submittedName>
        <fullName evidence="1">Uncharacterized protein</fullName>
    </submittedName>
</protein>
<proteinExistence type="predicted"/>
<comment type="caution">
    <text evidence="1">The sequence shown here is derived from an EMBL/GenBank/DDBJ whole genome shotgun (WGS) entry which is preliminary data.</text>
</comment>
<organism evidence="1 2">
    <name type="scientific">Paralvinella palmiformis</name>
    <dbReference type="NCBI Taxonomy" id="53620"/>
    <lineage>
        <taxon>Eukaryota</taxon>
        <taxon>Metazoa</taxon>
        <taxon>Spiralia</taxon>
        <taxon>Lophotrochozoa</taxon>
        <taxon>Annelida</taxon>
        <taxon>Polychaeta</taxon>
        <taxon>Sedentaria</taxon>
        <taxon>Canalipalpata</taxon>
        <taxon>Terebellida</taxon>
        <taxon>Terebelliformia</taxon>
        <taxon>Alvinellidae</taxon>
        <taxon>Paralvinella</taxon>
    </lineage>
</organism>
<sequence>FILSVTLFYSEHIFTFRLNACISGGLLYFKWNFALHRDLYIQDMTGS</sequence>
<feature type="non-terminal residue" evidence="1">
    <location>
        <position position="1"/>
    </location>
</feature>
<evidence type="ECO:0000313" key="2">
    <source>
        <dbReference type="Proteomes" id="UP001208570"/>
    </source>
</evidence>
<dbReference type="Proteomes" id="UP001208570">
    <property type="component" value="Unassembled WGS sequence"/>
</dbReference>
<name>A0AAD9K5I5_9ANNE</name>
<evidence type="ECO:0000313" key="1">
    <source>
        <dbReference type="EMBL" id="KAK2164400.1"/>
    </source>
</evidence>
<accession>A0AAD9K5I5</accession>
<reference evidence="1" key="1">
    <citation type="journal article" date="2023" name="Mol. Biol. Evol.">
        <title>Third-Generation Sequencing Reveals the Adaptive Role of the Epigenome in Three Deep-Sea Polychaetes.</title>
        <authorList>
            <person name="Perez M."/>
            <person name="Aroh O."/>
            <person name="Sun Y."/>
            <person name="Lan Y."/>
            <person name="Juniper S.K."/>
            <person name="Young C.R."/>
            <person name="Angers B."/>
            <person name="Qian P.Y."/>
        </authorList>
    </citation>
    <scope>NUCLEOTIDE SEQUENCE</scope>
    <source>
        <strain evidence="1">P08H-3</strain>
    </source>
</reference>